<dbReference type="AlphaFoldDB" id="A0A8H9H9P6"/>
<reference evidence="2" key="1">
    <citation type="journal article" date="2014" name="Int. J. Syst. Evol. Microbiol.">
        <title>Complete genome sequence of Corynebacterium casei LMG S-19264T (=DSM 44701T), isolated from a smear-ripened cheese.</title>
        <authorList>
            <consortium name="US DOE Joint Genome Institute (JGI-PGF)"/>
            <person name="Walter F."/>
            <person name="Albersmeier A."/>
            <person name="Kalinowski J."/>
            <person name="Ruckert C."/>
        </authorList>
    </citation>
    <scope>NUCLEOTIDE SEQUENCE</scope>
    <source>
        <strain evidence="2">CGMCC 4.7372</strain>
    </source>
</reference>
<accession>A0A8H9H9P6</accession>
<keyword evidence="1" id="KW-0812">Transmembrane</keyword>
<dbReference type="EMBL" id="BMNJ01000006">
    <property type="protein sequence ID" value="GGO99613.1"/>
    <property type="molecule type" value="Genomic_DNA"/>
</dbReference>
<gene>
    <name evidence="2" type="ORF">GCM10011612_17300</name>
</gene>
<evidence type="ECO:0000256" key="1">
    <source>
        <dbReference type="SAM" id="Phobius"/>
    </source>
</evidence>
<reference evidence="2" key="2">
    <citation type="submission" date="2020-09" db="EMBL/GenBank/DDBJ databases">
        <authorList>
            <person name="Sun Q."/>
            <person name="Zhou Y."/>
        </authorList>
    </citation>
    <scope>NUCLEOTIDE SEQUENCE</scope>
    <source>
        <strain evidence="2">CGMCC 4.7372</strain>
    </source>
</reference>
<keyword evidence="1" id="KW-1133">Transmembrane helix</keyword>
<evidence type="ECO:0000313" key="2">
    <source>
        <dbReference type="EMBL" id="GGO99613.1"/>
    </source>
</evidence>
<keyword evidence="1" id="KW-0472">Membrane</keyword>
<feature type="transmembrane region" description="Helical" evidence="1">
    <location>
        <begin position="26"/>
        <end position="44"/>
    </location>
</feature>
<evidence type="ECO:0000313" key="3">
    <source>
        <dbReference type="Proteomes" id="UP000614239"/>
    </source>
</evidence>
<dbReference type="RefSeq" id="WP_080463200.1">
    <property type="nucleotide sequence ID" value="NZ_BMNJ01000006.1"/>
</dbReference>
<keyword evidence="3" id="KW-1185">Reference proteome</keyword>
<name>A0A8H9H9P6_9ACTO</name>
<organism evidence="2 3">
    <name type="scientific">Actinomyces gaoshouyii</name>
    <dbReference type="NCBI Taxonomy" id="1960083"/>
    <lineage>
        <taxon>Bacteria</taxon>
        <taxon>Bacillati</taxon>
        <taxon>Actinomycetota</taxon>
        <taxon>Actinomycetes</taxon>
        <taxon>Actinomycetales</taxon>
        <taxon>Actinomycetaceae</taxon>
        <taxon>Actinomyces</taxon>
    </lineage>
</organism>
<comment type="caution">
    <text evidence="2">The sequence shown here is derived from an EMBL/GenBank/DDBJ whole genome shotgun (WGS) entry which is preliminary data.</text>
</comment>
<sequence>MGVGHPVPDTHGVSVHDRRLSPSCHLLAALITGLIAGLITWAVLDGARAQARSTAVLDGGDDAASRPRAEAAG</sequence>
<dbReference type="Proteomes" id="UP000614239">
    <property type="component" value="Unassembled WGS sequence"/>
</dbReference>
<protein>
    <submittedName>
        <fullName evidence="2">Uncharacterized protein</fullName>
    </submittedName>
</protein>
<dbReference type="KEGG" id="actp:B6G06_01335"/>
<proteinExistence type="predicted"/>